<dbReference type="Proteomes" id="UP000639772">
    <property type="component" value="Unassembled WGS sequence"/>
</dbReference>
<dbReference type="Gene3D" id="3.40.1110.10">
    <property type="entry name" value="Calcium-transporting ATPase, cytoplasmic domain N"/>
    <property type="match status" value="2"/>
</dbReference>
<keyword evidence="4" id="KW-0472">Membrane</keyword>
<protein>
    <recommendedName>
        <fullName evidence="7">Phospholipid-transporting ATPase</fullName>
    </recommendedName>
</protein>
<dbReference type="EMBL" id="JADCNM010000002">
    <property type="protein sequence ID" value="KAG0494209.1"/>
    <property type="molecule type" value="Genomic_DNA"/>
</dbReference>
<dbReference type="AlphaFoldDB" id="A0A835RMA4"/>
<evidence type="ECO:0000256" key="3">
    <source>
        <dbReference type="ARBA" id="ARBA00022989"/>
    </source>
</evidence>
<dbReference type="Gene3D" id="3.40.50.1000">
    <property type="entry name" value="HAD superfamily/HAD-like"/>
    <property type="match status" value="1"/>
</dbReference>
<dbReference type="OrthoDB" id="1656307at2759"/>
<keyword evidence="3" id="KW-1133">Transmembrane helix</keyword>
<dbReference type="InterPro" id="IPR023214">
    <property type="entry name" value="HAD_sf"/>
</dbReference>
<dbReference type="PANTHER" id="PTHR24092:SF150">
    <property type="entry name" value="PHOSPHOLIPID-TRANSPORTING ATPASE"/>
    <property type="match status" value="1"/>
</dbReference>
<accession>A0A835RMA4</accession>
<name>A0A835RMA4_VANPL</name>
<organism evidence="5 6">
    <name type="scientific">Vanilla planifolia</name>
    <name type="common">Vanilla</name>
    <dbReference type="NCBI Taxonomy" id="51239"/>
    <lineage>
        <taxon>Eukaryota</taxon>
        <taxon>Viridiplantae</taxon>
        <taxon>Streptophyta</taxon>
        <taxon>Embryophyta</taxon>
        <taxon>Tracheophyta</taxon>
        <taxon>Spermatophyta</taxon>
        <taxon>Magnoliopsida</taxon>
        <taxon>Liliopsida</taxon>
        <taxon>Asparagales</taxon>
        <taxon>Orchidaceae</taxon>
        <taxon>Vanilloideae</taxon>
        <taxon>Vanilleae</taxon>
        <taxon>Vanilla</taxon>
    </lineage>
</organism>
<comment type="caution">
    <text evidence="5">The sequence shown here is derived from an EMBL/GenBank/DDBJ whole genome shotgun (WGS) entry which is preliminary data.</text>
</comment>
<proteinExistence type="predicted"/>
<sequence>MFINQDIQLYDEETGKPARARTSNLNEELGQVDTILSDKTGTLTCNQMDFLKCSIAGVSYGVSSSEVEIAAAMQIASEISGSPGHNSSVADYWLNNEHCSSLIELDSGLTCKIEKDSMPSMRGFSFEDDRLMQGHWMKEPNTGALLMFFRILAICHTAIPELDNETGNLTYEAESPDEGAFLAAAREFGFEFYKRTQTSVFVRESYPSPAEREFKILNLLEFNSKRKRMSVIIQDEAGQIILFCKGAHSIICERLSRNGRIYEDDTMKHLSDYGEAGLRTMALAYKLLDESDYAAWNVVKAKTSVGHDRDAQVEKLC</sequence>
<evidence type="ECO:0000313" key="6">
    <source>
        <dbReference type="Proteomes" id="UP000639772"/>
    </source>
</evidence>
<dbReference type="InterPro" id="IPR018303">
    <property type="entry name" value="ATPase_P-typ_P_site"/>
</dbReference>
<dbReference type="GO" id="GO:0005886">
    <property type="term" value="C:plasma membrane"/>
    <property type="evidence" value="ECO:0007669"/>
    <property type="project" value="TreeGrafter"/>
</dbReference>
<dbReference type="InterPro" id="IPR023299">
    <property type="entry name" value="ATPase_P-typ_cyto_dom_N"/>
</dbReference>
<dbReference type="SUPFAM" id="SSF81660">
    <property type="entry name" value="Metal cation-transporting ATPase, ATP-binding domain N"/>
    <property type="match status" value="1"/>
</dbReference>
<dbReference type="PANTHER" id="PTHR24092">
    <property type="entry name" value="PROBABLE PHOSPHOLIPID-TRANSPORTING ATPASE"/>
    <property type="match status" value="1"/>
</dbReference>
<dbReference type="PROSITE" id="PS00154">
    <property type="entry name" value="ATPASE_E1_E2"/>
    <property type="match status" value="1"/>
</dbReference>
<comment type="subcellular location">
    <subcellularLocation>
        <location evidence="1">Membrane</location>
    </subcellularLocation>
</comment>
<evidence type="ECO:0000256" key="2">
    <source>
        <dbReference type="ARBA" id="ARBA00022692"/>
    </source>
</evidence>
<evidence type="ECO:0000313" key="5">
    <source>
        <dbReference type="EMBL" id="KAG0494209.1"/>
    </source>
</evidence>
<evidence type="ECO:0008006" key="7">
    <source>
        <dbReference type="Google" id="ProtNLM"/>
    </source>
</evidence>
<evidence type="ECO:0000256" key="4">
    <source>
        <dbReference type="ARBA" id="ARBA00023136"/>
    </source>
</evidence>
<dbReference type="GO" id="GO:0140326">
    <property type="term" value="F:ATPase-coupled intramembrane lipid transporter activity"/>
    <property type="evidence" value="ECO:0007669"/>
    <property type="project" value="TreeGrafter"/>
</dbReference>
<reference evidence="5 6" key="1">
    <citation type="journal article" date="2020" name="Nat. Food">
        <title>A phased Vanilla planifolia genome enables genetic improvement of flavour and production.</title>
        <authorList>
            <person name="Hasing T."/>
            <person name="Tang H."/>
            <person name="Brym M."/>
            <person name="Khazi F."/>
            <person name="Huang T."/>
            <person name="Chambers A.H."/>
        </authorList>
    </citation>
    <scope>NUCLEOTIDE SEQUENCE [LARGE SCALE GENOMIC DNA]</scope>
    <source>
        <tissue evidence="5">Leaf</tissue>
    </source>
</reference>
<evidence type="ECO:0000256" key="1">
    <source>
        <dbReference type="ARBA" id="ARBA00004370"/>
    </source>
</evidence>
<dbReference type="GO" id="GO:0045332">
    <property type="term" value="P:phospholipid translocation"/>
    <property type="evidence" value="ECO:0007669"/>
    <property type="project" value="TreeGrafter"/>
</dbReference>
<keyword evidence="2" id="KW-0812">Transmembrane</keyword>
<gene>
    <name evidence="5" type="ORF">HPP92_005203</name>
</gene>
<dbReference type="Pfam" id="PF13246">
    <property type="entry name" value="Cation_ATPase"/>
    <property type="match status" value="1"/>
</dbReference>
<dbReference type="GO" id="GO:0000166">
    <property type="term" value="F:nucleotide binding"/>
    <property type="evidence" value="ECO:0007669"/>
    <property type="project" value="InterPro"/>
</dbReference>